<feature type="transmembrane region" description="Helical" evidence="2">
    <location>
        <begin position="12"/>
        <end position="37"/>
    </location>
</feature>
<feature type="compositionally biased region" description="Low complexity" evidence="1">
    <location>
        <begin position="485"/>
        <end position="501"/>
    </location>
</feature>
<proteinExistence type="predicted"/>
<organism evidence="3 4">
    <name type="scientific">Bifidobacterium [indicum] DSM 20214 = LMG 11587</name>
    <dbReference type="NCBI Taxonomy" id="1341694"/>
    <lineage>
        <taxon>Bacteria</taxon>
        <taxon>Bacillati</taxon>
        <taxon>Actinomycetota</taxon>
        <taxon>Actinomycetes</taxon>
        <taxon>Bifidobacteriales</taxon>
        <taxon>Bifidobacteriaceae</taxon>
        <taxon>Bifidobacterium</taxon>
    </lineage>
</organism>
<feature type="transmembrane region" description="Helical" evidence="2">
    <location>
        <begin position="131"/>
        <end position="149"/>
    </location>
</feature>
<evidence type="ECO:0008006" key="5">
    <source>
        <dbReference type="Google" id="ProtNLM"/>
    </source>
</evidence>
<evidence type="ECO:0000313" key="3">
    <source>
        <dbReference type="EMBL" id="AIC91890.1"/>
    </source>
</evidence>
<accession>A0A087VTW7</accession>
<feature type="compositionally biased region" description="Polar residues" evidence="1">
    <location>
        <begin position="468"/>
        <end position="479"/>
    </location>
</feature>
<dbReference type="KEGG" id="bii:BINDI_0614"/>
<evidence type="ECO:0000256" key="1">
    <source>
        <dbReference type="SAM" id="MobiDB-lite"/>
    </source>
</evidence>
<keyword evidence="2" id="KW-1133">Transmembrane helix</keyword>
<feature type="region of interest" description="Disordered" evidence="1">
    <location>
        <begin position="423"/>
        <end position="501"/>
    </location>
</feature>
<evidence type="ECO:0000256" key="2">
    <source>
        <dbReference type="SAM" id="Phobius"/>
    </source>
</evidence>
<dbReference type="HOGENOM" id="CLU_038559_0_0_11"/>
<feature type="transmembrane region" description="Helical" evidence="2">
    <location>
        <begin position="57"/>
        <end position="87"/>
    </location>
</feature>
<evidence type="ECO:0000313" key="4">
    <source>
        <dbReference type="Proteomes" id="UP000028569"/>
    </source>
</evidence>
<feature type="compositionally biased region" description="Acidic residues" evidence="1">
    <location>
        <begin position="424"/>
        <end position="444"/>
    </location>
</feature>
<dbReference type="AlphaFoldDB" id="A0A087VTW7"/>
<keyword evidence="2" id="KW-0472">Membrane</keyword>
<keyword evidence="2" id="KW-0812">Transmembrane</keyword>
<sequence length="501" mass="53876">MIARLRTWGKGALEALLAMSIYAVTLGACMALMLLIISIEEGGPSLSIATVPLTETLILLTQGAGFTAGSLTLTIMPLLLTIGLLWLIKALVSWRGLSVGGCCLGTLTWMILNLVILQGTQTIQVDTTPVIIFKAALVFLSGYTLAVVTSKEFHTWWESAVQERIPTWLRRSVRLGLSWGAALVGIFLAAGLIALICWVVLYHGAVAKLFNLARMGPASSVVTSIASLAWLPTLVIWAYSWLMGDGFSIGELASFTLWSGHAKSLPSVPLFGLFPDPVADQGVRTLLLNIPLLAGLVLGLLLILGSRNHRLFTAVRKHGVLSWTVIRHFLQSTLSMILAWMTCLIISCLVFLFSNGSLGTERLASVGVSIPASGKMIATSLGMGLMTSWVLAILTGSLLVLWKQVQSHIQMNGALVNGMATWDGDTEEQDEDNEPATDASSEDLPENRSQNSKRKTNEGQSDHREGSGNASRRVTSTGKKPNHPRTASSTRSARSSSQKSQ</sequence>
<gene>
    <name evidence="3" type="ORF">BINDI_0614</name>
</gene>
<feature type="compositionally biased region" description="Basic and acidic residues" evidence="1">
    <location>
        <begin position="455"/>
        <end position="466"/>
    </location>
</feature>
<feature type="transmembrane region" description="Helical" evidence="2">
    <location>
        <begin position="376"/>
        <end position="402"/>
    </location>
</feature>
<feature type="transmembrane region" description="Helical" evidence="2">
    <location>
        <begin position="221"/>
        <end position="243"/>
    </location>
</feature>
<dbReference type="Proteomes" id="UP000028569">
    <property type="component" value="Chromosome"/>
</dbReference>
<dbReference type="OrthoDB" id="3742900at2"/>
<feature type="transmembrane region" description="Helical" evidence="2">
    <location>
        <begin position="179"/>
        <end position="201"/>
    </location>
</feature>
<feature type="transmembrane region" description="Helical" evidence="2">
    <location>
        <begin position="99"/>
        <end position="119"/>
    </location>
</feature>
<dbReference type="Pfam" id="PF19877">
    <property type="entry name" value="DUF6350"/>
    <property type="match status" value="1"/>
</dbReference>
<name>A0A087VTW7_9BIFI</name>
<feature type="transmembrane region" description="Helical" evidence="2">
    <location>
        <begin position="337"/>
        <end position="356"/>
    </location>
</feature>
<dbReference type="EMBL" id="CP006018">
    <property type="protein sequence ID" value="AIC91890.1"/>
    <property type="molecule type" value="Genomic_DNA"/>
</dbReference>
<keyword evidence="4" id="KW-1185">Reference proteome</keyword>
<protein>
    <recommendedName>
        <fullName evidence="5">Lipoprotein</fullName>
    </recommendedName>
</protein>
<dbReference type="PROSITE" id="PS51257">
    <property type="entry name" value="PROKAR_LIPOPROTEIN"/>
    <property type="match status" value="1"/>
</dbReference>
<dbReference type="InterPro" id="IPR045931">
    <property type="entry name" value="DUF6350"/>
</dbReference>
<dbReference type="RefSeq" id="WP_033490060.1">
    <property type="nucleotide sequence ID" value="NZ_CP006018.1"/>
</dbReference>
<feature type="transmembrane region" description="Helical" evidence="2">
    <location>
        <begin position="286"/>
        <end position="304"/>
    </location>
</feature>
<reference evidence="3 4" key="1">
    <citation type="journal article" date="2014" name="Appl. Environ. Microbiol.">
        <title>Genomic encyclopedia of type strains of the genus Bifidobacterium.</title>
        <authorList>
            <person name="Milani C."/>
            <person name="Lugli G.A."/>
            <person name="Duranti S."/>
            <person name="Turroni F."/>
            <person name="Bottacini F."/>
            <person name="Mangifesta M."/>
            <person name="Sanchez B."/>
            <person name="Viappiani A."/>
            <person name="Mancabelli L."/>
            <person name="Taminiau B."/>
            <person name="Delcenserie V."/>
            <person name="Barrangou R."/>
            <person name="Margolles A."/>
            <person name="van Sinderen D."/>
            <person name="Ventura M."/>
        </authorList>
    </citation>
    <scope>NUCLEOTIDE SEQUENCE [LARGE SCALE GENOMIC DNA]</scope>
    <source>
        <strain evidence="3 4">LMG 11587</strain>
    </source>
</reference>